<comment type="similarity">
    <text evidence="1 8">Belongs to the RNA polymerase beta chain family.</text>
</comment>
<dbReference type="Pfam" id="PF04560">
    <property type="entry name" value="RNA_pol_Rpb2_7"/>
    <property type="match status" value="1"/>
</dbReference>
<protein>
    <recommendedName>
        <fullName evidence="8">DNA-directed RNA polymerase subunit beta</fullName>
        <ecNumber evidence="8">2.7.7.6</ecNumber>
    </recommendedName>
</protein>
<keyword evidence="4 8" id="KW-0548">Nucleotidyltransferase</keyword>
<dbReference type="Proteomes" id="UP000824469">
    <property type="component" value="Unassembled WGS sequence"/>
</dbReference>
<gene>
    <name evidence="13" type="ORF">KI387_002139</name>
</gene>
<organism evidence="13 14">
    <name type="scientific">Taxus chinensis</name>
    <name type="common">Chinese yew</name>
    <name type="synonym">Taxus wallichiana var. chinensis</name>
    <dbReference type="NCBI Taxonomy" id="29808"/>
    <lineage>
        <taxon>Eukaryota</taxon>
        <taxon>Viridiplantae</taxon>
        <taxon>Streptophyta</taxon>
        <taxon>Embryophyta</taxon>
        <taxon>Tracheophyta</taxon>
        <taxon>Spermatophyta</taxon>
        <taxon>Pinopsida</taxon>
        <taxon>Pinidae</taxon>
        <taxon>Conifers II</taxon>
        <taxon>Cupressales</taxon>
        <taxon>Taxaceae</taxon>
        <taxon>Taxus</taxon>
    </lineage>
</organism>
<evidence type="ECO:0000313" key="14">
    <source>
        <dbReference type="Proteomes" id="UP000824469"/>
    </source>
</evidence>
<keyword evidence="2 8" id="KW-0240">DNA-directed RNA polymerase</keyword>
<dbReference type="EC" id="2.7.7.6" evidence="8"/>
<evidence type="ECO:0000256" key="6">
    <source>
        <dbReference type="ARBA" id="ARBA00022833"/>
    </source>
</evidence>
<dbReference type="GO" id="GO:0006351">
    <property type="term" value="P:DNA-templated transcription"/>
    <property type="evidence" value="ECO:0007669"/>
    <property type="project" value="InterPro"/>
</dbReference>
<feature type="non-terminal residue" evidence="13">
    <location>
        <position position="1"/>
    </location>
</feature>
<evidence type="ECO:0000256" key="3">
    <source>
        <dbReference type="ARBA" id="ARBA00022679"/>
    </source>
</evidence>
<evidence type="ECO:0000259" key="10">
    <source>
        <dbReference type="Pfam" id="PF04560"/>
    </source>
</evidence>
<comment type="caution">
    <text evidence="13">The sequence shown here is derived from an EMBL/GenBank/DDBJ whole genome shotgun (WGS) entry which is preliminary data.</text>
</comment>
<dbReference type="InterPro" id="IPR007646">
    <property type="entry name" value="RNA_pol_Rpb2_4"/>
</dbReference>
<comment type="function">
    <text evidence="8">DNA-dependent RNA polymerase catalyzes the transcription of DNA into RNA using the four ribonucleoside triphosphates as substrates.</text>
</comment>
<dbReference type="InterPro" id="IPR007647">
    <property type="entry name" value="RNA_pol_Rpb2_5"/>
</dbReference>
<dbReference type="InterPro" id="IPR014724">
    <property type="entry name" value="RNA_pol_RPB2_OB-fold"/>
</dbReference>
<dbReference type="Gene3D" id="2.40.50.150">
    <property type="match status" value="1"/>
</dbReference>
<evidence type="ECO:0000259" key="9">
    <source>
        <dbReference type="Pfam" id="PF00562"/>
    </source>
</evidence>
<dbReference type="CDD" id="cd00653">
    <property type="entry name" value="RNA_pol_B_RPB2"/>
    <property type="match status" value="1"/>
</dbReference>
<dbReference type="Gene3D" id="3.90.1800.10">
    <property type="entry name" value="RNA polymerase alpha subunit dimerisation domain"/>
    <property type="match status" value="1"/>
</dbReference>
<dbReference type="GO" id="GO:0000428">
    <property type="term" value="C:DNA-directed RNA polymerase complex"/>
    <property type="evidence" value="ECO:0007669"/>
    <property type="project" value="UniProtKB-KW"/>
</dbReference>
<dbReference type="InterPro" id="IPR007121">
    <property type="entry name" value="RNA_pol_bsu_CS"/>
</dbReference>
<dbReference type="OMA" id="NERVCNG"/>
<keyword evidence="14" id="KW-1185">Reference proteome</keyword>
<evidence type="ECO:0000256" key="1">
    <source>
        <dbReference type="ARBA" id="ARBA00006835"/>
    </source>
</evidence>
<evidence type="ECO:0000256" key="2">
    <source>
        <dbReference type="ARBA" id="ARBA00022478"/>
    </source>
</evidence>
<accession>A0AA38GVR2</accession>
<dbReference type="GO" id="GO:0032549">
    <property type="term" value="F:ribonucleoside binding"/>
    <property type="evidence" value="ECO:0007669"/>
    <property type="project" value="InterPro"/>
</dbReference>
<comment type="catalytic activity">
    <reaction evidence="8">
        <text>RNA(n) + a ribonucleoside 5'-triphosphate = RNA(n+1) + diphosphate</text>
        <dbReference type="Rhea" id="RHEA:21248"/>
        <dbReference type="Rhea" id="RHEA-COMP:14527"/>
        <dbReference type="Rhea" id="RHEA-COMP:17342"/>
        <dbReference type="ChEBI" id="CHEBI:33019"/>
        <dbReference type="ChEBI" id="CHEBI:61557"/>
        <dbReference type="ChEBI" id="CHEBI:140395"/>
        <dbReference type="EC" id="2.7.7.6"/>
    </reaction>
</comment>
<dbReference type="Pfam" id="PF04567">
    <property type="entry name" value="RNA_pol_Rpb2_5"/>
    <property type="match status" value="1"/>
</dbReference>
<reference evidence="13 14" key="1">
    <citation type="journal article" date="2021" name="Nat. Plants">
        <title>The Taxus genome provides insights into paclitaxel biosynthesis.</title>
        <authorList>
            <person name="Xiong X."/>
            <person name="Gou J."/>
            <person name="Liao Q."/>
            <person name="Li Y."/>
            <person name="Zhou Q."/>
            <person name="Bi G."/>
            <person name="Li C."/>
            <person name="Du R."/>
            <person name="Wang X."/>
            <person name="Sun T."/>
            <person name="Guo L."/>
            <person name="Liang H."/>
            <person name="Lu P."/>
            <person name="Wu Y."/>
            <person name="Zhang Z."/>
            <person name="Ro D.K."/>
            <person name="Shang Y."/>
            <person name="Huang S."/>
            <person name="Yan J."/>
        </authorList>
    </citation>
    <scope>NUCLEOTIDE SEQUENCE [LARGE SCALE GENOMIC DNA]</scope>
    <source>
        <strain evidence="13">Ta-2019</strain>
    </source>
</reference>
<dbReference type="Pfam" id="PF00562">
    <property type="entry name" value="RNA_pol_Rpb2_6"/>
    <property type="match status" value="1"/>
</dbReference>
<dbReference type="PROSITE" id="PS01166">
    <property type="entry name" value="RNA_POL_BETA"/>
    <property type="match status" value="1"/>
</dbReference>
<dbReference type="InterPro" id="IPR007120">
    <property type="entry name" value="DNA-dir_RNAP_su2_dom"/>
</dbReference>
<dbReference type="GO" id="GO:0046872">
    <property type="term" value="F:metal ion binding"/>
    <property type="evidence" value="ECO:0007669"/>
    <property type="project" value="UniProtKB-KW"/>
</dbReference>
<dbReference type="AlphaFoldDB" id="A0AA38GVR2"/>
<feature type="domain" description="DNA-directed RNA polymerase subunit 2 hybrid-binding" evidence="9">
    <location>
        <begin position="106"/>
        <end position="465"/>
    </location>
</feature>
<evidence type="ECO:0000259" key="11">
    <source>
        <dbReference type="Pfam" id="PF04566"/>
    </source>
</evidence>
<feature type="domain" description="RNA polymerase Rpb2" evidence="10">
    <location>
        <begin position="467"/>
        <end position="552"/>
    </location>
</feature>
<evidence type="ECO:0000259" key="12">
    <source>
        <dbReference type="Pfam" id="PF04567"/>
    </source>
</evidence>
<dbReference type="EMBL" id="JAHRHJ020000001">
    <property type="protein sequence ID" value="KAH9330031.1"/>
    <property type="molecule type" value="Genomic_DNA"/>
</dbReference>
<dbReference type="InterPro" id="IPR007641">
    <property type="entry name" value="RNA_pol_Rpb2_7"/>
</dbReference>
<evidence type="ECO:0000256" key="4">
    <source>
        <dbReference type="ARBA" id="ARBA00022695"/>
    </source>
</evidence>
<keyword evidence="3 8" id="KW-0808">Transferase</keyword>
<feature type="domain" description="RNA polymerase Rpb2" evidence="12">
    <location>
        <begin position="50"/>
        <end position="97"/>
    </location>
</feature>
<proteinExistence type="inferred from homology"/>
<dbReference type="SUPFAM" id="SSF64484">
    <property type="entry name" value="beta and beta-prime subunits of DNA dependent RNA-polymerase"/>
    <property type="match status" value="1"/>
</dbReference>
<evidence type="ECO:0000256" key="5">
    <source>
        <dbReference type="ARBA" id="ARBA00022723"/>
    </source>
</evidence>
<dbReference type="Pfam" id="PF04566">
    <property type="entry name" value="RNA_pol_Rpb2_4"/>
    <property type="match status" value="1"/>
</dbReference>
<keyword evidence="6" id="KW-0862">Zinc</keyword>
<dbReference type="InterPro" id="IPR015712">
    <property type="entry name" value="DNA-dir_RNA_pol_su2"/>
</dbReference>
<evidence type="ECO:0000313" key="13">
    <source>
        <dbReference type="EMBL" id="KAH9330031.1"/>
    </source>
</evidence>
<keyword evidence="5" id="KW-0479">Metal-binding</keyword>
<evidence type="ECO:0000256" key="8">
    <source>
        <dbReference type="RuleBase" id="RU363031"/>
    </source>
</evidence>
<feature type="domain" description="RNA polymerase Rpb2" evidence="11">
    <location>
        <begin position="1"/>
        <end position="29"/>
    </location>
</feature>
<dbReference type="GO" id="GO:0003677">
    <property type="term" value="F:DNA binding"/>
    <property type="evidence" value="ECO:0007669"/>
    <property type="project" value="InterPro"/>
</dbReference>
<dbReference type="InterPro" id="IPR037033">
    <property type="entry name" value="DNA-dir_RNAP_su2_hyb_sf"/>
</dbReference>
<evidence type="ECO:0000256" key="7">
    <source>
        <dbReference type="ARBA" id="ARBA00023163"/>
    </source>
</evidence>
<sequence>VEIKKDSKQNEVRIFSDAGRLLRPLFIVKNRRLCISKQQVENFKKSKNPFKFLIKRGIIEILGVEEEEDAQIACGIDILRMAEKNLEYPQFTHCELDSSFLLSLNASIIPFANRNLATRTLLQSEKHSKQAIGYYATNSRTRSDTSCHQLFYPQRPLFKTMSYECLKKAELYNGQNPVVAVNVHYGYNQEDSLVINHASIDRGLFRTMHFHTFTSETDHDNSDSKSTSKIEIDFGKPNTEKLRVDKLDEDGLPYISADLYSGDVLIGKVDPQSSDSNCSLKLKHTERGRVDQVALAINDDGRKFARVRLRQVRSPILGDKFSSMHGQKGVLGFIEEQENMPFTREGIVPDLIINPHAFPSRQTPGQLFECALSKVVSSSGIVGEATPFKPITIEHINEQLHRCGYEQWGKEQMYNGRTGTKMRSKIFIGPTYYQRLIHMAEDKLKYRNQGPVHPLTRQPVADRKRHGGVKFGEMERDCMLAHGATANLLERLFYLSDFSSMHICSQCRMVAAVILREGVRGPYCPFCKTAKHVVKVNVPYACKLLYQELFSM</sequence>
<dbReference type="Gene3D" id="2.40.270.10">
    <property type="entry name" value="DNA-directed RNA polymerase, subunit 2, domain 6"/>
    <property type="match status" value="1"/>
</dbReference>
<feature type="non-terminal residue" evidence="13">
    <location>
        <position position="552"/>
    </location>
</feature>
<keyword evidence="7 8" id="KW-0804">Transcription</keyword>
<dbReference type="PANTHER" id="PTHR20856">
    <property type="entry name" value="DNA-DIRECTED RNA POLYMERASE I SUBUNIT 2"/>
    <property type="match status" value="1"/>
</dbReference>
<dbReference type="GO" id="GO:0003899">
    <property type="term" value="F:DNA-directed RNA polymerase activity"/>
    <property type="evidence" value="ECO:0007669"/>
    <property type="project" value="UniProtKB-EC"/>
</dbReference>
<name>A0AA38GVR2_TAXCH</name>